<dbReference type="RefSeq" id="WP_394367158.1">
    <property type="nucleotide sequence ID" value="NZ_CP043836.1"/>
</dbReference>
<proteinExistence type="predicted"/>
<feature type="domain" description="Metallo-beta-lactamase" evidence="1">
    <location>
        <begin position="26"/>
        <end position="79"/>
    </location>
</feature>
<protein>
    <submittedName>
        <fullName evidence="2">Beta-lactamase superfamily II metal-dependent hydrolase</fullName>
    </submittedName>
</protein>
<keyword evidence="3" id="KW-1185">Reference proteome</keyword>
<organism evidence="2 3">
    <name type="scientific">Butyricimonas faecihominis</name>
    <dbReference type="NCBI Taxonomy" id="1472416"/>
    <lineage>
        <taxon>Bacteria</taxon>
        <taxon>Pseudomonadati</taxon>
        <taxon>Bacteroidota</taxon>
        <taxon>Bacteroidia</taxon>
        <taxon>Bacteroidales</taxon>
        <taxon>Odoribacteraceae</taxon>
        <taxon>Butyricimonas</taxon>
    </lineage>
</organism>
<evidence type="ECO:0000313" key="3">
    <source>
        <dbReference type="Proteomes" id="UP000546007"/>
    </source>
</evidence>
<dbReference type="Gene3D" id="3.60.15.10">
    <property type="entry name" value="Ribonuclease Z/Hydroxyacylglutathione hydrolase-like"/>
    <property type="match status" value="1"/>
</dbReference>
<dbReference type="GeneID" id="93100472"/>
<dbReference type="InterPro" id="IPR036866">
    <property type="entry name" value="RibonucZ/Hydroxyglut_hydro"/>
</dbReference>
<dbReference type="InterPro" id="IPR001279">
    <property type="entry name" value="Metallo-B-lactamas"/>
</dbReference>
<evidence type="ECO:0000259" key="1">
    <source>
        <dbReference type="Pfam" id="PF00753"/>
    </source>
</evidence>
<dbReference type="Proteomes" id="UP000546007">
    <property type="component" value="Unassembled WGS sequence"/>
</dbReference>
<reference evidence="2 3" key="1">
    <citation type="submission" date="2020-08" db="EMBL/GenBank/DDBJ databases">
        <title>Genomic Encyclopedia of Type Strains, Phase IV (KMG-IV): sequencing the most valuable type-strain genomes for metagenomic binning, comparative biology and taxonomic classification.</title>
        <authorList>
            <person name="Goeker M."/>
        </authorList>
    </citation>
    <scope>NUCLEOTIDE SEQUENCE [LARGE SCALE GENOMIC DNA]</scope>
    <source>
        <strain evidence="2 3">DSM 105721</strain>
    </source>
</reference>
<dbReference type="InterPro" id="IPR052159">
    <property type="entry name" value="Competence_DNA_uptake"/>
</dbReference>
<dbReference type="GO" id="GO:0016787">
    <property type="term" value="F:hydrolase activity"/>
    <property type="evidence" value="ECO:0007669"/>
    <property type="project" value="UniProtKB-KW"/>
</dbReference>
<dbReference type="PANTHER" id="PTHR30619">
    <property type="entry name" value="DNA INTERNALIZATION/COMPETENCE PROTEIN COMEC/REC2"/>
    <property type="match status" value="1"/>
</dbReference>
<dbReference type="PANTHER" id="PTHR30619:SF1">
    <property type="entry name" value="RECOMBINATION PROTEIN 2"/>
    <property type="match status" value="1"/>
</dbReference>
<dbReference type="Pfam" id="PF00753">
    <property type="entry name" value="Lactamase_B"/>
    <property type="match status" value="1"/>
</dbReference>
<dbReference type="EMBL" id="JACIES010000001">
    <property type="protein sequence ID" value="MBB4024252.1"/>
    <property type="molecule type" value="Genomic_DNA"/>
</dbReference>
<dbReference type="SUPFAM" id="SSF56281">
    <property type="entry name" value="Metallo-hydrolase/oxidoreductase"/>
    <property type="match status" value="1"/>
</dbReference>
<accession>A0A7W6HSP4</accession>
<evidence type="ECO:0000313" key="2">
    <source>
        <dbReference type="EMBL" id="MBB4024252.1"/>
    </source>
</evidence>
<comment type="caution">
    <text evidence="2">The sequence shown here is derived from an EMBL/GenBank/DDBJ whole genome shotgun (WGS) entry which is preliminary data.</text>
</comment>
<gene>
    <name evidence="2" type="ORF">GGR14_000013</name>
</gene>
<dbReference type="AlphaFoldDB" id="A0A7W6HSP4"/>
<keyword evidence="2" id="KW-0378">Hydrolase</keyword>
<sequence length="352" mass="39738">MRLFCYRAKCGDSFHLQYVGKSGKHRNIFLDMGYSKTYSAILKSVISKIVVASEQIDALFLSHIHDDHIGGASKFVRDIQSDSALNNVVKRWIYNAPRKYVVEQAYDENNGVLCGIVSSDKVYEHILSNNPKNLGDIIEGQSFVIDGMKVTIISPDVDKLNQLREKYSNHRPLCKSEIDKASVEAGSVMDDYFIPLQKFNLDYFQEDTSVENASSIAAVFEYDDKRILWLSDSVPSVVMKSLFMLGFSETNKMYCDAVLLSHHGSAANNSLALLRMIQADKYIISADGMNGHCLPNKETIARIVSASSNLPVTLYFNYEDGRLIKMFKSDAQEDVKSRIDVHYLKDMEAIEF</sequence>
<name>A0A7W6HSP4_9BACT</name>